<comment type="caution">
    <text evidence="11">The sequence shown here is derived from an EMBL/GenBank/DDBJ whole genome shotgun (WGS) entry which is preliminary data.</text>
</comment>
<evidence type="ECO:0000313" key="12">
    <source>
        <dbReference type="Proteomes" id="UP000664034"/>
    </source>
</evidence>
<dbReference type="PANTHER" id="PTHR32303:SF4">
    <property type="entry name" value="QUINOPROTEIN GLUCOSE DEHYDROGENASE"/>
    <property type="match status" value="1"/>
</dbReference>
<dbReference type="InterPro" id="IPR036909">
    <property type="entry name" value="Cyt_c-like_dom_sf"/>
</dbReference>
<dbReference type="CDD" id="cd10280">
    <property type="entry name" value="PQQ_mGDH"/>
    <property type="match status" value="1"/>
</dbReference>
<dbReference type="SMART" id="SM00564">
    <property type="entry name" value="PQQ"/>
    <property type="match status" value="6"/>
</dbReference>
<dbReference type="SUPFAM" id="SSF50998">
    <property type="entry name" value="Quinoprotein alcohol dehydrogenase-like"/>
    <property type="match status" value="1"/>
</dbReference>
<evidence type="ECO:0000256" key="8">
    <source>
        <dbReference type="PROSITE-ProRule" id="PRU00433"/>
    </source>
</evidence>
<dbReference type="GO" id="GO:0009055">
    <property type="term" value="F:electron transfer activity"/>
    <property type="evidence" value="ECO:0007669"/>
    <property type="project" value="InterPro"/>
</dbReference>
<evidence type="ECO:0000256" key="2">
    <source>
        <dbReference type="ARBA" id="ARBA00008156"/>
    </source>
</evidence>
<evidence type="ECO:0000256" key="4">
    <source>
        <dbReference type="ARBA" id="ARBA00022723"/>
    </source>
</evidence>
<organism evidence="11 12">
    <name type="scientific">Fibrella rubiginis</name>
    <dbReference type="NCBI Taxonomy" id="2817060"/>
    <lineage>
        <taxon>Bacteria</taxon>
        <taxon>Pseudomonadati</taxon>
        <taxon>Bacteroidota</taxon>
        <taxon>Cytophagia</taxon>
        <taxon>Cytophagales</taxon>
        <taxon>Spirosomataceae</taxon>
        <taxon>Fibrella</taxon>
    </lineage>
</organism>
<comment type="cofactor">
    <cofactor evidence="1">
        <name>pyrroloquinoline quinone</name>
        <dbReference type="ChEBI" id="CHEBI:58442"/>
    </cofactor>
</comment>
<reference evidence="11" key="1">
    <citation type="submission" date="2021-03" db="EMBL/GenBank/DDBJ databases">
        <title>Fibrella sp. HMF5335 genome sequencing and assembly.</title>
        <authorList>
            <person name="Kang H."/>
            <person name="Kim H."/>
            <person name="Bae S."/>
            <person name="Joh K."/>
        </authorList>
    </citation>
    <scope>NUCLEOTIDE SEQUENCE</scope>
    <source>
        <strain evidence="11">HMF5335</strain>
    </source>
</reference>
<feature type="chain" id="PRO_5036860569" evidence="9">
    <location>
        <begin position="22"/>
        <end position="709"/>
    </location>
</feature>
<keyword evidence="12" id="KW-1185">Reference proteome</keyword>
<dbReference type="InterPro" id="IPR018391">
    <property type="entry name" value="PQQ_b-propeller_rpt"/>
</dbReference>
<keyword evidence="6" id="KW-0560">Oxidoreductase</keyword>
<gene>
    <name evidence="11" type="ORF">J2I47_11895</name>
</gene>
<dbReference type="PANTHER" id="PTHR32303">
    <property type="entry name" value="QUINOPROTEIN ALCOHOL DEHYDROGENASE (CYTOCHROME C)"/>
    <property type="match status" value="1"/>
</dbReference>
<dbReference type="GO" id="GO:0016020">
    <property type="term" value="C:membrane"/>
    <property type="evidence" value="ECO:0007669"/>
    <property type="project" value="InterPro"/>
</dbReference>
<keyword evidence="3 8" id="KW-0349">Heme</keyword>
<dbReference type="InterPro" id="IPR011047">
    <property type="entry name" value="Quinoprotein_ADH-like_sf"/>
</dbReference>
<dbReference type="Gene3D" id="2.140.10.10">
    <property type="entry name" value="Quinoprotein alcohol dehydrogenase-like superfamily"/>
    <property type="match status" value="2"/>
</dbReference>
<dbReference type="EMBL" id="JAFMYV010000005">
    <property type="protein sequence ID" value="MBO0937249.1"/>
    <property type="molecule type" value="Genomic_DNA"/>
</dbReference>
<name>A0A939GE23_9BACT</name>
<evidence type="ECO:0000313" key="11">
    <source>
        <dbReference type="EMBL" id="MBO0937249.1"/>
    </source>
</evidence>
<dbReference type="PROSITE" id="PS51007">
    <property type="entry name" value="CYTC"/>
    <property type="match status" value="1"/>
</dbReference>
<keyword evidence="7 8" id="KW-0408">Iron</keyword>
<dbReference type="RefSeq" id="WP_207364800.1">
    <property type="nucleotide sequence ID" value="NZ_JAFMYV010000005.1"/>
</dbReference>
<dbReference type="GO" id="GO:0046872">
    <property type="term" value="F:metal ion binding"/>
    <property type="evidence" value="ECO:0007669"/>
    <property type="project" value="UniProtKB-KW"/>
</dbReference>
<dbReference type="Pfam" id="PF13442">
    <property type="entry name" value="Cytochrome_CBB3"/>
    <property type="match status" value="1"/>
</dbReference>
<dbReference type="SUPFAM" id="SSF46626">
    <property type="entry name" value="Cytochrome c"/>
    <property type="match status" value="1"/>
</dbReference>
<dbReference type="GO" id="GO:0016614">
    <property type="term" value="F:oxidoreductase activity, acting on CH-OH group of donors"/>
    <property type="evidence" value="ECO:0007669"/>
    <property type="project" value="InterPro"/>
</dbReference>
<evidence type="ECO:0000256" key="7">
    <source>
        <dbReference type="ARBA" id="ARBA00023004"/>
    </source>
</evidence>
<evidence type="ECO:0000256" key="6">
    <source>
        <dbReference type="ARBA" id="ARBA00023002"/>
    </source>
</evidence>
<dbReference type="GO" id="GO:0048038">
    <property type="term" value="F:quinone binding"/>
    <property type="evidence" value="ECO:0007669"/>
    <property type="project" value="InterPro"/>
</dbReference>
<keyword evidence="4 8" id="KW-0479">Metal-binding</keyword>
<dbReference type="InterPro" id="IPR009056">
    <property type="entry name" value="Cyt_c-like_dom"/>
</dbReference>
<comment type="similarity">
    <text evidence="2">Belongs to the bacterial PQQ dehydrogenase family.</text>
</comment>
<feature type="domain" description="Cytochrome c" evidence="10">
    <location>
        <begin position="474"/>
        <end position="552"/>
    </location>
</feature>
<dbReference type="GO" id="GO:0020037">
    <property type="term" value="F:heme binding"/>
    <property type="evidence" value="ECO:0007669"/>
    <property type="project" value="InterPro"/>
</dbReference>
<evidence type="ECO:0000256" key="5">
    <source>
        <dbReference type="ARBA" id="ARBA00022729"/>
    </source>
</evidence>
<evidence type="ECO:0000256" key="9">
    <source>
        <dbReference type="SAM" id="SignalP"/>
    </source>
</evidence>
<feature type="signal peptide" evidence="9">
    <location>
        <begin position="1"/>
        <end position="21"/>
    </location>
</feature>
<dbReference type="AlphaFoldDB" id="A0A939GE23"/>
<accession>A0A939GE23</accession>
<dbReference type="InterPro" id="IPR017511">
    <property type="entry name" value="PQQ_mDH"/>
</dbReference>
<evidence type="ECO:0000259" key="10">
    <source>
        <dbReference type="PROSITE" id="PS51007"/>
    </source>
</evidence>
<protein>
    <submittedName>
        <fullName evidence="11">PQQ-binding-like beta-propeller repeat protein</fullName>
    </submittedName>
</protein>
<proteinExistence type="inferred from homology"/>
<evidence type="ECO:0000256" key="3">
    <source>
        <dbReference type="ARBA" id="ARBA00022617"/>
    </source>
</evidence>
<dbReference type="Proteomes" id="UP000664034">
    <property type="component" value="Unassembled WGS sequence"/>
</dbReference>
<keyword evidence="5 9" id="KW-0732">Signal</keyword>
<sequence>MITRLLPAVALLAGLAFTMLPNPPGKKKAAASANWASYLGGPDRAHYSPLTQITPQNVAGLKVAWSYGAPDAGQMQCNPIIVDGVVYGVTATVQAFALDAATGKELWTFGDPLRAWHSTSRGVAYWQNDAATDRRIIYTIGGYLYGLDAKTGKVIPSFGENGRVDLHTGLGEANREKFIISNTPGTIYKNLIIMPVRVAEESGAAPGHVRAFDVQTGKLVWTFRTIPNPGEAGYETWPKDAYKNPDIGGANCWAGMAVDPKTGLLFVPTGSATYDFYGANRKGANLYANCLLALDAATGKRVWHFQFMHHDIWDRDLPAPPTLLTIRRNGKPVDVVAQTTKTGYVYVFERATGTPIFPIRETPVPASTMPGEQAWATQPLPTLPAPFVRQTLTASQLNKNSTDLDSLTTIFNRIDKRPFAPINQTTGTLLFPGCDGGAEWGGSAADPDGTLYVNANEMAWIFQLKETPKQDALAHLSPGERVYTVNCQTCHGPERKGNPKSGYPSLVDIGQRRDRAYVSQIVSGGKGMMPGFTQIAADDKQALLSFLFGDEKREVSTAPTKAAARQPYQPYKVTGYNRFVDSKGLPAIAPPWGTLTAIDLNTGQHRWQVPLGDVKAISDKNGGTPTGTENYGGPVVTASGLLFIAATKDEQFRVFDTKTGKLLWQTTLPAAGHATPSVYEAGGKQYVIIACGGGKLGTKKGNQFVAFSL</sequence>
<dbReference type="Pfam" id="PF01011">
    <property type="entry name" value="PQQ"/>
    <property type="match status" value="2"/>
</dbReference>
<dbReference type="InterPro" id="IPR002372">
    <property type="entry name" value="PQQ_rpt_dom"/>
</dbReference>
<evidence type="ECO:0000256" key="1">
    <source>
        <dbReference type="ARBA" id="ARBA00001931"/>
    </source>
</evidence>